<dbReference type="EnsemblPlants" id="TraesCS7A02G523100.1">
    <property type="protein sequence ID" value="TraesCS7A02G523100.1"/>
    <property type="gene ID" value="TraesCS7A02G523100"/>
</dbReference>
<evidence type="ECO:0000313" key="5">
    <source>
        <dbReference type="Proteomes" id="UP000019116"/>
    </source>
</evidence>
<dbReference type="Gramene" id="TraesCS7A03G1270900.1">
    <property type="protein sequence ID" value="TraesCS7A03G1270900.1.CDS"/>
    <property type="gene ID" value="TraesCS7A03G1270900"/>
</dbReference>
<keyword evidence="5" id="KW-1185">Reference proteome</keyword>
<dbReference type="InterPro" id="IPR056205">
    <property type="entry name" value="Meg"/>
</dbReference>
<evidence type="ECO:0000259" key="3">
    <source>
        <dbReference type="Pfam" id="PF24153"/>
    </source>
</evidence>
<reference evidence="4" key="1">
    <citation type="submission" date="2018-08" db="EMBL/GenBank/DDBJ databases">
        <authorList>
            <person name="Rossello M."/>
        </authorList>
    </citation>
    <scope>NUCLEOTIDE SEQUENCE [LARGE SCALE GENOMIC DNA]</scope>
    <source>
        <strain evidence="4">cv. Chinese Spring</strain>
    </source>
</reference>
<dbReference type="Proteomes" id="UP000019116">
    <property type="component" value="Chromosome 7A"/>
</dbReference>
<organism evidence="4">
    <name type="scientific">Triticum aestivum</name>
    <name type="common">Wheat</name>
    <dbReference type="NCBI Taxonomy" id="4565"/>
    <lineage>
        <taxon>Eukaryota</taxon>
        <taxon>Viridiplantae</taxon>
        <taxon>Streptophyta</taxon>
        <taxon>Embryophyta</taxon>
        <taxon>Tracheophyta</taxon>
        <taxon>Spermatophyta</taxon>
        <taxon>Magnoliopsida</taxon>
        <taxon>Liliopsida</taxon>
        <taxon>Poales</taxon>
        <taxon>Poaceae</taxon>
        <taxon>BOP clade</taxon>
        <taxon>Pooideae</taxon>
        <taxon>Triticodae</taxon>
        <taxon>Triticeae</taxon>
        <taxon>Triticinae</taxon>
        <taxon>Triticum</taxon>
    </lineage>
</organism>
<reference evidence="4" key="2">
    <citation type="submission" date="2018-10" db="UniProtKB">
        <authorList>
            <consortium name="EnsemblPlants"/>
        </authorList>
    </citation>
    <scope>IDENTIFICATION</scope>
</reference>
<dbReference type="Gramene" id="TraesCLE_scaffold_063896_01G000100.1">
    <property type="protein sequence ID" value="TraesCLE_scaffold_063896_01G000100.1"/>
    <property type="gene ID" value="TraesCLE_scaffold_063896_01G000100"/>
</dbReference>
<feature type="chain" id="PRO_5043180197" description="Meg domain-containing protein" evidence="2">
    <location>
        <begin position="31"/>
        <end position="105"/>
    </location>
</feature>
<dbReference type="Gramene" id="TraesROB_scaffold_046532_01G000100.1">
    <property type="protein sequence ID" value="TraesROB_scaffold_046532_01G000100.1"/>
    <property type="gene ID" value="TraesROB_scaffold_046532_01G000100"/>
</dbReference>
<protein>
    <recommendedName>
        <fullName evidence="3">Meg domain-containing protein</fullName>
    </recommendedName>
</protein>
<feature type="signal peptide" evidence="2">
    <location>
        <begin position="1"/>
        <end position="30"/>
    </location>
</feature>
<name>A0A3B6RNC1_WHEAT</name>
<evidence type="ECO:0000313" key="4">
    <source>
        <dbReference type="EnsemblPlants" id="TraesCS7A02G523100.1"/>
    </source>
</evidence>
<dbReference type="Pfam" id="PF24153">
    <property type="entry name" value="Meg"/>
    <property type="match status" value="1"/>
</dbReference>
<keyword evidence="2" id="KW-0732">Signal</keyword>
<dbReference type="Gramene" id="TraesPARA_EIv1.0_2352500.1">
    <property type="protein sequence ID" value="TraesPARA_EIv1.0_2352500.1.CDS"/>
    <property type="gene ID" value="TraesPARA_EIv1.0_2352500"/>
</dbReference>
<comment type="similarity">
    <text evidence="1">Belongs to the MEG family.</text>
</comment>
<proteinExistence type="inferred from homology"/>
<accession>A0A3B6RNC1</accession>
<sequence length="105" mass="11715">MCMEKYTERVPLLVPLSILLLVCFGAHVQCGSIEDIGNRKINLPYGLCGPPRIIPKCNDGYCWCCFADPKYYCYRTPEECDKECRKHSSLNIVAAAPASSTLPPN</sequence>
<evidence type="ECO:0000256" key="1">
    <source>
        <dbReference type="ARBA" id="ARBA00010149"/>
    </source>
</evidence>
<feature type="domain" description="Meg" evidence="3">
    <location>
        <begin position="3"/>
        <end position="84"/>
    </location>
</feature>
<dbReference type="AlphaFoldDB" id="A0A3B6RNC1"/>
<dbReference type="OMA" id="CGPPRII"/>
<evidence type="ECO:0000256" key="2">
    <source>
        <dbReference type="SAM" id="SignalP"/>
    </source>
</evidence>
<dbReference type="Gramene" id="TraesCS7A02G523100.1">
    <property type="protein sequence ID" value="TraesCS7A02G523100.1"/>
    <property type="gene ID" value="TraesCS7A02G523100"/>
</dbReference>
<dbReference type="Gramene" id="TraesCAD_scaffold_067279_01G000100.1">
    <property type="protein sequence ID" value="TraesCAD_scaffold_067279_01G000100.1"/>
    <property type="gene ID" value="TraesCAD_scaffold_067279_01G000100"/>
</dbReference>